<comment type="caution">
    <text evidence="2">The sequence shown here is derived from an EMBL/GenBank/DDBJ whole genome shotgun (WGS) entry which is preliminary data.</text>
</comment>
<dbReference type="RefSeq" id="WP_305337296.1">
    <property type="nucleotide sequence ID" value="NZ_JAOTJD010000001.1"/>
</dbReference>
<evidence type="ECO:0000313" key="3">
    <source>
        <dbReference type="Proteomes" id="UP001598130"/>
    </source>
</evidence>
<accession>A0ABW6CNM9</accession>
<protein>
    <submittedName>
        <fullName evidence="2">Uncharacterized protein</fullName>
    </submittedName>
</protein>
<proteinExistence type="predicted"/>
<reference evidence="2 3" key="1">
    <citation type="submission" date="2022-09" db="EMBL/GenBank/DDBJ databases">
        <title>New species of Phenylobacterium.</title>
        <authorList>
            <person name="Mieszkin S."/>
        </authorList>
    </citation>
    <scope>NUCLEOTIDE SEQUENCE [LARGE SCALE GENOMIC DNA]</scope>
    <source>
        <strain evidence="2 3">HK31-G</strain>
    </source>
</reference>
<sequence>MAHMIGAVFGALVAMFLVSRATLWLFKRLGDRPARILTAHAVACGAAVILGGFGFANGGPPAFGYAASFYVLPTLVWLAVDLLGWKGRAAKAPPAADLP</sequence>
<keyword evidence="1" id="KW-0472">Membrane</keyword>
<feature type="transmembrane region" description="Helical" evidence="1">
    <location>
        <begin position="6"/>
        <end position="25"/>
    </location>
</feature>
<keyword evidence="3" id="KW-1185">Reference proteome</keyword>
<feature type="transmembrane region" description="Helical" evidence="1">
    <location>
        <begin position="62"/>
        <end position="83"/>
    </location>
</feature>
<organism evidence="2 3">
    <name type="scientific">Phenylobacterium ferrooxidans</name>
    <dbReference type="NCBI Taxonomy" id="2982689"/>
    <lineage>
        <taxon>Bacteria</taxon>
        <taxon>Pseudomonadati</taxon>
        <taxon>Pseudomonadota</taxon>
        <taxon>Alphaproteobacteria</taxon>
        <taxon>Caulobacterales</taxon>
        <taxon>Caulobacteraceae</taxon>
        <taxon>Phenylobacterium</taxon>
    </lineage>
</organism>
<evidence type="ECO:0000256" key="1">
    <source>
        <dbReference type="SAM" id="Phobius"/>
    </source>
</evidence>
<keyword evidence="1" id="KW-1133">Transmembrane helix</keyword>
<evidence type="ECO:0000313" key="2">
    <source>
        <dbReference type="EMBL" id="MFD3262453.1"/>
    </source>
</evidence>
<dbReference type="EMBL" id="JAOTJD010000001">
    <property type="protein sequence ID" value="MFD3262453.1"/>
    <property type="molecule type" value="Genomic_DNA"/>
</dbReference>
<feature type="transmembrane region" description="Helical" evidence="1">
    <location>
        <begin position="37"/>
        <end position="56"/>
    </location>
</feature>
<dbReference type="Proteomes" id="UP001598130">
    <property type="component" value="Unassembled WGS sequence"/>
</dbReference>
<keyword evidence="1" id="KW-0812">Transmembrane</keyword>
<name>A0ABW6CNM9_9CAUL</name>
<gene>
    <name evidence="2" type="ORF">OCL97_00575</name>
</gene>